<feature type="domain" description="Kazal-like" evidence="10">
    <location>
        <begin position="656"/>
        <end position="711"/>
    </location>
</feature>
<evidence type="ECO:0000256" key="7">
    <source>
        <dbReference type="ARBA" id="ARBA00023157"/>
    </source>
</evidence>
<dbReference type="InterPro" id="IPR004156">
    <property type="entry name" value="OATP"/>
</dbReference>
<dbReference type="InterPro" id="IPR002350">
    <property type="entry name" value="Kazal_dom"/>
</dbReference>
<evidence type="ECO:0000313" key="11">
    <source>
        <dbReference type="EMBL" id="CAF0726669.1"/>
    </source>
</evidence>
<dbReference type="EMBL" id="CAJOBC010000584">
    <property type="protein sequence ID" value="CAF3603858.1"/>
    <property type="molecule type" value="Genomic_DNA"/>
</dbReference>
<keyword evidence="6 9" id="KW-0472">Membrane</keyword>
<dbReference type="EMBL" id="CAJNOK010000066">
    <property type="protein sequence ID" value="CAF0726669.1"/>
    <property type="molecule type" value="Genomic_DNA"/>
</dbReference>
<keyword evidence="7" id="KW-1015">Disulfide bond</keyword>
<dbReference type="SUPFAM" id="SSF103473">
    <property type="entry name" value="MFS general substrate transporter"/>
    <property type="match status" value="1"/>
</dbReference>
<comment type="subcellular location">
    <subcellularLocation>
        <location evidence="1">Cell membrane</location>
        <topology evidence="1">Multi-pass membrane protein</topology>
    </subcellularLocation>
</comment>
<dbReference type="EMBL" id="CAJOBA010000066">
    <property type="protein sequence ID" value="CAF3500353.1"/>
    <property type="molecule type" value="Genomic_DNA"/>
</dbReference>
<reference evidence="12" key="1">
    <citation type="submission" date="2021-02" db="EMBL/GenBank/DDBJ databases">
        <authorList>
            <person name="Nowell W R."/>
        </authorList>
    </citation>
    <scope>NUCLEOTIDE SEQUENCE</scope>
</reference>
<dbReference type="Proteomes" id="UP000677228">
    <property type="component" value="Unassembled WGS sequence"/>
</dbReference>
<dbReference type="PROSITE" id="PS51465">
    <property type="entry name" value="KAZAL_2"/>
    <property type="match status" value="1"/>
</dbReference>
<feature type="transmembrane region" description="Helical" evidence="9">
    <location>
        <begin position="591"/>
        <end position="612"/>
    </location>
</feature>
<evidence type="ECO:0000313" key="13">
    <source>
        <dbReference type="EMBL" id="CAF3500353.1"/>
    </source>
</evidence>
<evidence type="ECO:0000256" key="6">
    <source>
        <dbReference type="ARBA" id="ARBA00023136"/>
    </source>
</evidence>
<keyword evidence="5 9" id="KW-1133">Transmembrane helix</keyword>
<evidence type="ECO:0000313" key="15">
    <source>
        <dbReference type="Proteomes" id="UP000663829"/>
    </source>
</evidence>
<dbReference type="Proteomes" id="UP000681722">
    <property type="component" value="Unassembled WGS sequence"/>
</dbReference>
<feature type="compositionally biased region" description="Basic and acidic residues" evidence="8">
    <location>
        <begin position="866"/>
        <end position="877"/>
    </location>
</feature>
<keyword evidence="4 9" id="KW-0812">Transmembrane</keyword>
<keyword evidence="15" id="KW-1185">Reference proteome</keyword>
<comment type="caution">
    <text evidence="12">The sequence shown here is derived from an EMBL/GenBank/DDBJ whole genome shotgun (WGS) entry which is preliminary data.</text>
</comment>
<evidence type="ECO:0000256" key="1">
    <source>
        <dbReference type="ARBA" id="ARBA00004651"/>
    </source>
</evidence>
<protein>
    <recommendedName>
        <fullName evidence="10">Kazal-like domain-containing protein</fullName>
    </recommendedName>
</protein>
<dbReference type="Proteomes" id="UP000682733">
    <property type="component" value="Unassembled WGS sequence"/>
</dbReference>
<evidence type="ECO:0000313" key="14">
    <source>
        <dbReference type="EMBL" id="CAF3603858.1"/>
    </source>
</evidence>
<proteinExistence type="inferred from homology"/>
<feature type="transmembrane region" description="Helical" evidence="9">
    <location>
        <begin position="827"/>
        <end position="846"/>
    </location>
</feature>
<dbReference type="Proteomes" id="UP000663829">
    <property type="component" value="Unassembled WGS sequence"/>
</dbReference>
<evidence type="ECO:0000259" key="10">
    <source>
        <dbReference type="PROSITE" id="PS51465"/>
    </source>
</evidence>
<evidence type="ECO:0000256" key="5">
    <source>
        <dbReference type="ARBA" id="ARBA00022989"/>
    </source>
</evidence>
<dbReference type="AlphaFoldDB" id="A0A813TX42"/>
<keyword evidence="3" id="KW-1003">Cell membrane</keyword>
<evidence type="ECO:0000256" key="8">
    <source>
        <dbReference type="SAM" id="MobiDB-lite"/>
    </source>
</evidence>
<evidence type="ECO:0000256" key="2">
    <source>
        <dbReference type="ARBA" id="ARBA00009657"/>
    </source>
</evidence>
<feature type="transmembrane region" description="Helical" evidence="9">
    <location>
        <begin position="84"/>
        <end position="105"/>
    </location>
</feature>
<comment type="similarity">
    <text evidence="2">Belongs to the organo anion transporter (TC 2.A.60) family.</text>
</comment>
<dbReference type="PANTHER" id="PTHR11388:SF100">
    <property type="entry name" value="SOLUTE CARRIER ORGANIC ANION TRANSPORTER FAMILY MEMBER 4A1"/>
    <property type="match status" value="1"/>
</dbReference>
<feature type="transmembrane region" description="Helical" evidence="9">
    <location>
        <begin position="730"/>
        <end position="749"/>
    </location>
</feature>
<dbReference type="InterPro" id="IPR036259">
    <property type="entry name" value="MFS_trans_sf"/>
</dbReference>
<dbReference type="GO" id="GO:0005886">
    <property type="term" value="C:plasma membrane"/>
    <property type="evidence" value="ECO:0007669"/>
    <property type="project" value="UniProtKB-SubCell"/>
</dbReference>
<feature type="transmembrane region" description="Helical" evidence="9">
    <location>
        <begin position="185"/>
        <end position="209"/>
    </location>
</feature>
<dbReference type="GO" id="GO:0055085">
    <property type="term" value="P:transmembrane transport"/>
    <property type="evidence" value="ECO:0007669"/>
    <property type="project" value="InterPro"/>
</dbReference>
<dbReference type="Pfam" id="PF03137">
    <property type="entry name" value="OATP"/>
    <property type="match status" value="2"/>
</dbReference>
<evidence type="ECO:0000256" key="9">
    <source>
        <dbReference type="SAM" id="Phobius"/>
    </source>
</evidence>
<feature type="region of interest" description="Disordered" evidence="8">
    <location>
        <begin position="484"/>
        <end position="508"/>
    </location>
</feature>
<name>A0A813TX42_9BILA</name>
<gene>
    <name evidence="12" type="ORF">GPM918_LOCUS4374</name>
    <name evidence="11" type="ORF">OVA965_LOCUS481</name>
    <name evidence="14" type="ORF">SRO942_LOCUS4375</name>
    <name evidence="13" type="ORF">TMI583_LOCUS481</name>
</gene>
<accession>A0A813TX42</accession>
<dbReference type="Gene3D" id="1.20.1250.20">
    <property type="entry name" value="MFS general substrate transporter like domains"/>
    <property type="match status" value="1"/>
</dbReference>
<feature type="transmembrane region" description="Helical" evidence="9">
    <location>
        <begin position="112"/>
        <end position="134"/>
    </location>
</feature>
<feature type="transmembrane region" description="Helical" evidence="9">
    <location>
        <begin position="221"/>
        <end position="244"/>
    </location>
</feature>
<dbReference type="OrthoDB" id="5062115at2759"/>
<feature type="transmembrane region" description="Helical" evidence="9">
    <location>
        <begin position="44"/>
        <end position="64"/>
    </location>
</feature>
<evidence type="ECO:0000313" key="12">
    <source>
        <dbReference type="EMBL" id="CAF0817617.1"/>
    </source>
</evidence>
<sequence length="877" mass="98180">MDNPIEYKIPTVTTTTVDEEDTKYSYYGWKSLRLHSPRFLSNHLFAYIMLCLCTFVQNFSVNGANNAVISTIENVFYLDSVQSGLFLALYDVATVFSAPIVGYLGGRYSSTVFFSLNMLIVGCGNWLIAISNFVGTNINLNKLIEQGSDDSALGNVLFTCQNNLFNNTCTQNLLAQQQHSSNAKALLYLGNFVNGIGSVALFSIGIAYIERIFSKDKAAYCQGIYFAVGTVGGALGIVVTGRFLQLYTKLTPRSKLPPWLTPSHPLWIGCWWLPYIIYGTLCIIIGLFVSGLPNYEKPGRKEKVHNIPTLSEKQHIQDSILPPSNHQTVSFPSAAGVDPFSVHNSHSYHNHDNILRDDAMLPTLETIVAEYRLQNPSLRKRQSQVKSSDELSSINKPTITDPDFINGTTVMENSNGFVNHAYSSDNLYNELPKVQPLATSTPSPSARHLNYSIESDLSTTVTLLAPSISTDVVSTADDLIQTSRKNQVAPSPKFEQKNTNSIPEPKSSVLLSNMNSKKKKPIGNRFRLKMIRLNENLVALCIVFRELMRNVRFLFIIIANLFEGMLLKGFVPFITKYFEYQHQLDTSTATLITGAIALLSVIIGCPIGAYFINRFKWTPMRCARTCAVILTMTSLLFLFLTLSCPELNFQRQSPCLKHNQQCCEQLYHPVCQISDPKLMYLSPCHFGCISQNQSSILENQTTYYWQCNCADSTVIVSESACKFRKIPCKVVFVLTLFGAAVVVFFTALVQVPMLRVLLYSVPLVQQTVALGLRQAIVRVLGQTSGPLLFGFVFDESCLVWQKDCYNRRVCKVYDNRRMGLSMALSGFLARFISGMACIVVFINWKWKHPHDGEENEKDGENVAETIKTEQDGENTRL</sequence>
<feature type="transmembrane region" description="Helical" evidence="9">
    <location>
        <begin position="264"/>
        <end position="292"/>
    </location>
</feature>
<feature type="region of interest" description="Disordered" evidence="8">
    <location>
        <begin position="852"/>
        <end position="877"/>
    </location>
</feature>
<evidence type="ECO:0000256" key="3">
    <source>
        <dbReference type="ARBA" id="ARBA00022475"/>
    </source>
</evidence>
<evidence type="ECO:0000256" key="4">
    <source>
        <dbReference type="ARBA" id="ARBA00022692"/>
    </source>
</evidence>
<organism evidence="12 15">
    <name type="scientific">Didymodactylos carnosus</name>
    <dbReference type="NCBI Taxonomy" id="1234261"/>
    <lineage>
        <taxon>Eukaryota</taxon>
        <taxon>Metazoa</taxon>
        <taxon>Spiralia</taxon>
        <taxon>Gnathifera</taxon>
        <taxon>Rotifera</taxon>
        <taxon>Eurotatoria</taxon>
        <taxon>Bdelloidea</taxon>
        <taxon>Philodinida</taxon>
        <taxon>Philodinidae</taxon>
        <taxon>Didymodactylos</taxon>
    </lineage>
</organism>
<dbReference type="PANTHER" id="PTHR11388">
    <property type="entry name" value="ORGANIC ANION TRANSPORTER"/>
    <property type="match status" value="1"/>
</dbReference>
<feature type="transmembrane region" description="Helical" evidence="9">
    <location>
        <begin position="553"/>
        <end position="571"/>
    </location>
</feature>
<dbReference type="EMBL" id="CAJNOQ010000584">
    <property type="protein sequence ID" value="CAF0817617.1"/>
    <property type="molecule type" value="Genomic_DNA"/>
</dbReference>